<evidence type="ECO:0000256" key="1">
    <source>
        <dbReference type="SAM" id="MobiDB-lite"/>
    </source>
</evidence>
<feature type="compositionally biased region" description="Low complexity" evidence="1">
    <location>
        <begin position="24"/>
        <end position="46"/>
    </location>
</feature>
<proteinExistence type="predicted"/>
<feature type="compositionally biased region" description="Polar residues" evidence="1">
    <location>
        <begin position="47"/>
        <end position="65"/>
    </location>
</feature>
<sequence length="65" mass="6487">MKFPQQDSGVPTTTPERNPDPARPARSAPTDPDAAAAGAGPDRSPSTQSAIPSEGVSESSPGDGL</sequence>
<feature type="region of interest" description="Disordered" evidence="1">
    <location>
        <begin position="1"/>
        <end position="65"/>
    </location>
</feature>
<reference evidence="2" key="1">
    <citation type="submission" date="2020-02" db="EMBL/GenBank/DDBJ databases">
        <authorList>
            <person name="Meier V. D."/>
        </authorList>
    </citation>
    <scope>NUCLEOTIDE SEQUENCE</scope>
    <source>
        <strain evidence="2">AVDCRST_MAG79</strain>
    </source>
</reference>
<name>A0A6J4TBN0_9ACTN</name>
<dbReference type="AlphaFoldDB" id="A0A6J4TBN0"/>
<evidence type="ECO:0000313" key="2">
    <source>
        <dbReference type="EMBL" id="CAA9519518.1"/>
    </source>
</evidence>
<organism evidence="2">
    <name type="scientific">uncultured Thermoleophilia bacterium</name>
    <dbReference type="NCBI Taxonomy" id="1497501"/>
    <lineage>
        <taxon>Bacteria</taxon>
        <taxon>Bacillati</taxon>
        <taxon>Actinomycetota</taxon>
        <taxon>Thermoleophilia</taxon>
        <taxon>environmental samples</taxon>
    </lineage>
</organism>
<dbReference type="EMBL" id="CADCWC010000018">
    <property type="protein sequence ID" value="CAA9519518.1"/>
    <property type="molecule type" value="Genomic_DNA"/>
</dbReference>
<feature type="compositionally biased region" description="Polar residues" evidence="1">
    <location>
        <begin position="1"/>
        <end position="16"/>
    </location>
</feature>
<gene>
    <name evidence="2" type="ORF">AVDCRST_MAG79-110</name>
</gene>
<accession>A0A6J4TBN0</accession>
<protein>
    <submittedName>
        <fullName evidence="2">Uncharacterized protein</fullName>
    </submittedName>
</protein>